<accession>A0A830DLW5</accession>
<evidence type="ECO:0000256" key="1">
    <source>
        <dbReference type="ARBA" id="ARBA00022805"/>
    </source>
</evidence>
<dbReference type="PANTHER" id="PTHR12815">
    <property type="entry name" value="SORTING AND ASSEMBLY MACHINERY SAMM50 PROTEIN FAMILY MEMBER"/>
    <property type="match status" value="1"/>
</dbReference>
<dbReference type="EMBL" id="BMAC01001328">
    <property type="protein sequence ID" value="GFQ06862.1"/>
    <property type="molecule type" value="Genomic_DNA"/>
</dbReference>
<feature type="region of interest" description="Disordered" evidence="4">
    <location>
        <begin position="314"/>
        <end position="337"/>
    </location>
</feature>
<dbReference type="InterPro" id="IPR057355">
    <property type="entry name" value="POTRA2_Toc75"/>
</dbReference>
<evidence type="ECO:0000256" key="3">
    <source>
        <dbReference type="ARBA" id="ARBA00024013"/>
    </source>
</evidence>
<dbReference type="Pfam" id="PF25282">
    <property type="entry name" value="POTRA1_3_Toc75"/>
    <property type="match status" value="1"/>
</dbReference>
<dbReference type="OrthoDB" id="1161695at2759"/>
<sequence length="530" mass="59052">MNKSYQKRIGCARECLLPQQVRERIEGALRQQTSLRSSLLRRIVFHVEKWYHDNGFYGARVVRHGPLESNDQLIFEVNEGDITKLDFKFQDKLGNICKGNTNIGVIKRALPREIAVGKAYNIRALDKAYESIYSLNLFSNVNIIPQFDHRNGAMSAEIVLQERPQKWRTDVRTCLKMVPGLAFLPTLTSLQQSGTTIYFERQNIKGLNRSFQGAITLSNLFYPEDFNFEYTHPYMDGLDDPRNRTLRASCFNTRQHSPVFRCGPRANDKPICVDRKGFKATITENYTEKSKFTYGVVMEDIRTRDEDGSIAARGHRVSFNGPQVRNNSPDSTTLSGTGIDRMATFQANLTRDNTISVNGTIVGARDVIQVDQGVGIDTKPAFFNRLQMSATRFIPLRNVQEGEGNAAPPLLVLHGAIGNCVGDVPYHEAFTIGGPNSARGYNVGETAASRRKLEVAAEIRVPVKNTNTNLCGFVEHRNDLGGSIGSPENRTRGHGSSAGVGIQLGLLRAEYVLDDSSGKGSVLFHLGERF</sequence>
<comment type="subcellular location">
    <subcellularLocation>
        <location evidence="3">Plastid</location>
        <location evidence="3">Chloroplast outer membrane</location>
    </subcellularLocation>
</comment>
<dbReference type="GO" id="GO:0045037">
    <property type="term" value="P:protein import into chloroplast stroma"/>
    <property type="evidence" value="ECO:0007669"/>
    <property type="project" value="TreeGrafter"/>
</dbReference>
<feature type="domain" description="Bacterial surface antigen (D15)" evidence="5">
    <location>
        <begin position="203"/>
        <end position="505"/>
    </location>
</feature>
<comment type="caution">
    <text evidence="8">The sequence shown here is derived from an EMBL/GenBank/DDBJ whole genome shotgun (WGS) entry which is preliminary data.</text>
</comment>
<keyword evidence="1" id="KW-1002">Plastid outer membrane</keyword>
<gene>
    <name evidence="8" type="ORF">PHJA_002830200</name>
</gene>
<proteinExistence type="predicted"/>
<dbReference type="InterPro" id="IPR039910">
    <property type="entry name" value="D15-like"/>
</dbReference>
<evidence type="ECO:0000256" key="2">
    <source>
        <dbReference type="ARBA" id="ARBA00023136"/>
    </source>
</evidence>
<dbReference type="Pfam" id="PF01103">
    <property type="entry name" value="Omp85"/>
    <property type="match status" value="1"/>
</dbReference>
<dbReference type="GO" id="GO:0009658">
    <property type="term" value="P:chloroplast organization"/>
    <property type="evidence" value="ECO:0007669"/>
    <property type="project" value="TreeGrafter"/>
</dbReference>
<dbReference type="AlphaFoldDB" id="A0A830DLW5"/>
<dbReference type="InterPro" id="IPR000184">
    <property type="entry name" value="Bac_surfAg_D15"/>
</dbReference>
<dbReference type="Pfam" id="PF25280">
    <property type="entry name" value="POTRA2_Toc75"/>
    <property type="match status" value="1"/>
</dbReference>
<dbReference type="InterPro" id="IPR057354">
    <property type="entry name" value="POTRA1_3_Toc75"/>
</dbReference>
<keyword evidence="9" id="KW-1185">Reference proteome</keyword>
<evidence type="ECO:0000313" key="9">
    <source>
        <dbReference type="Proteomes" id="UP000653305"/>
    </source>
</evidence>
<protein>
    <submittedName>
        <fullName evidence="8">Protein toc75 chloroplastic</fullName>
    </submittedName>
</protein>
<dbReference type="Gene3D" id="2.40.160.50">
    <property type="entry name" value="membrane protein fhac: a member of the omp85/tpsb transporter family"/>
    <property type="match status" value="1"/>
</dbReference>
<keyword evidence="2" id="KW-0472">Membrane</keyword>
<evidence type="ECO:0000313" key="8">
    <source>
        <dbReference type="EMBL" id="GFQ06862.1"/>
    </source>
</evidence>
<evidence type="ECO:0000256" key="4">
    <source>
        <dbReference type="SAM" id="MobiDB-lite"/>
    </source>
</evidence>
<dbReference type="PANTHER" id="PTHR12815:SF42">
    <property type="entry name" value="BACTERIAL SURFACE ANTIGEN (D15) DOMAIN-CONTAINING PROTEIN"/>
    <property type="match status" value="1"/>
</dbReference>
<name>A0A830DLW5_9LAMI</name>
<feature type="domain" description="Toc75-like second POTRA" evidence="6">
    <location>
        <begin position="2"/>
        <end position="81"/>
    </location>
</feature>
<feature type="domain" description="Toc75-like POTRA" evidence="7">
    <location>
        <begin position="82"/>
        <end position="162"/>
    </location>
</feature>
<feature type="compositionally biased region" description="Polar residues" evidence="4">
    <location>
        <begin position="320"/>
        <end position="336"/>
    </location>
</feature>
<dbReference type="GO" id="GO:0009707">
    <property type="term" value="C:chloroplast outer membrane"/>
    <property type="evidence" value="ECO:0007669"/>
    <property type="project" value="UniProtKB-SubCell"/>
</dbReference>
<keyword evidence="1" id="KW-0934">Plastid</keyword>
<evidence type="ECO:0000259" key="6">
    <source>
        <dbReference type="Pfam" id="PF25280"/>
    </source>
</evidence>
<dbReference type="Proteomes" id="UP000653305">
    <property type="component" value="Unassembled WGS sequence"/>
</dbReference>
<evidence type="ECO:0000259" key="5">
    <source>
        <dbReference type="Pfam" id="PF01103"/>
    </source>
</evidence>
<organism evidence="8 9">
    <name type="scientific">Phtheirospermum japonicum</name>
    <dbReference type="NCBI Taxonomy" id="374723"/>
    <lineage>
        <taxon>Eukaryota</taxon>
        <taxon>Viridiplantae</taxon>
        <taxon>Streptophyta</taxon>
        <taxon>Embryophyta</taxon>
        <taxon>Tracheophyta</taxon>
        <taxon>Spermatophyta</taxon>
        <taxon>Magnoliopsida</taxon>
        <taxon>eudicotyledons</taxon>
        <taxon>Gunneridae</taxon>
        <taxon>Pentapetalae</taxon>
        <taxon>asterids</taxon>
        <taxon>lamiids</taxon>
        <taxon>Lamiales</taxon>
        <taxon>Orobanchaceae</taxon>
        <taxon>Orobanchaceae incertae sedis</taxon>
        <taxon>Phtheirospermum</taxon>
    </lineage>
</organism>
<evidence type="ECO:0000259" key="7">
    <source>
        <dbReference type="Pfam" id="PF25282"/>
    </source>
</evidence>
<reference evidence="8" key="1">
    <citation type="submission" date="2020-07" db="EMBL/GenBank/DDBJ databases">
        <title>Ethylene signaling mediates host invasion by parasitic plants.</title>
        <authorList>
            <person name="Yoshida S."/>
        </authorList>
    </citation>
    <scope>NUCLEOTIDE SEQUENCE</scope>
    <source>
        <strain evidence="8">Okayama</strain>
    </source>
</reference>
<dbReference type="Gene3D" id="3.10.20.310">
    <property type="entry name" value="membrane protein fhac"/>
    <property type="match status" value="1"/>
</dbReference>